<proteinExistence type="predicted"/>
<keyword evidence="3" id="KW-1185">Reference proteome</keyword>
<evidence type="ECO:0000313" key="3">
    <source>
        <dbReference type="Proteomes" id="UP000806528"/>
    </source>
</evidence>
<sequence length="93" mass="9359">MNSSTILLAASAFLAVATLVVLGVLVFLIRSRGRTKAAIVMRCGLLAITGGLALATFALYSDAQAWVTAGSAVAIAGAVVTIASVVRNPRVAS</sequence>
<gene>
    <name evidence="2" type="ORF">IDM40_15700</name>
</gene>
<name>A0ABR9P8J5_9ACTN</name>
<dbReference type="EMBL" id="JADBGI010000013">
    <property type="protein sequence ID" value="MBE3000137.1"/>
    <property type="molecule type" value="Genomic_DNA"/>
</dbReference>
<accession>A0ABR9P8J5</accession>
<feature type="transmembrane region" description="Helical" evidence="1">
    <location>
        <begin position="66"/>
        <end position="86"/>
    </location>
</feature>
<evidence type="ECO:0000256" key="1">
    <source>
        <dbReference type="SAM" id="Phobius"/>
    </source>
</evidence>
<reference evidence="2 3" key="1">
    <citation type="submission" date="2020-09" db="EMBL/GenBank/DDBJ databases">
        <title>Diversity and distribution of actinomycetes associated with coral in the coast of Hainan.</title>
        <authorList>
            <person name="Li F."/>
        </authorList>
    </citation>
    <scope>NUCLEOTIDE SEQUENCE [LARGE SCALE GENOMIC DNA]</scope>
    <source>
        <strain evidence="2 3">HNM0947</strain>
    </source>
</reference>
<dbReference type="RefSeq" id="WP_193122754.1">
    <property type="nucleotide sequence ID" value="NZ_JADBGI010000013.1"/>
</dbReference>
<comment type="caution">
    <text evidence="2">The sequence shown here is derived from an EMBL/GenBank/DDBJ whole genome shotgun (WGS) entry which is preliminary data.</text>
</comment>
<protein>
    <submittedName>
        <fullName evidence="2">Uncharacterized protein</fullName>
    </submittedName>
</protein>
<feature type="transmembrane region" description="Helical" evidence="1">
    <location>
        <begin position="6"/>
        <end position="27"/>
    </location>
</feature>
<evidence type="ECO:0000313" key="2">
    <source>
        <dbReference type="EMBL" id="MBE3000137.1"/>
    </source>
</evidence>
<keyword evidence="1" id="KW-0472">Membrane</keyword>
<dbReference type="Proteomes" id="UP000806528">
    <property type="component" value="Unassembled WGS sequence"/>
</dbReference>
<feature type="transmembrane region" description="Helical" evidence="1">
    <location>
        <begin position="39"/>
        <end position="60"/>
    </location>
</feature>
<keyword evidence="1" id="KW-0812">Transmembrane</keyword>
<organism evidence="2 3">
    <name type="scientific">Nocardiopsis coralli</name>
    <dbReference type="NCBI Taxonomy" id="2772213"/>
    <lineage>
        <taxon>Bacteria</taxon>
        <taxon>Bacillati</taxon>
        <taxon>Actinomycetota</taxon>
        <taxon>Actinomycetes</taxon>
        <taxon>Streptosporangiales</taxon>
        <taxon>Nocardiopsidaceae</taxon>
        <taxon>Nocardiopsis</taxon>
    </lineage>
</organism>
<keyword evidence="1" id="KW-1133">Transmembrane helix</keyword>